<evidence type="ECO:0000313" key="5">
    <source>
        <dbReference type="Proteomes" id="UP000318571"/>
    </source>
</evidence>
<dbReference type="Proteomes" id="UP000318571">
    <property type="component" value="Chromosome 10"/>
</dbReference>
<dbReference type="PROSITE" id="PS50102">
    <property type="entry name" value="RRM"/>
    <property type="match status" value="1"/>
</dbReference>
<protein>
    <recommendedName>
        <fullName evidence="3">RRM domain-containing protein</fullName>
    </recommendedName>
</protein>
<evidence type="ECO:0000313" key="4">
    <source>
        <dbReference type="EMBL" id="TRY63838.1"/>
    </source>
</evidence>
<dbReference type="AlphaFoldDB" id="A0A553NEK6"/>
<dbReference type="SMART" id="SM00360">
    <property type="entry name" value="RRM"/>
    <property type="match status" value="1"/>
</dbReference>
<dbReference type="SUPFAM" id="SSF54928">
    <property type="entry name" value="RNA-binding domain, RBD"/>
    <property type="match status" value="1"/>
</dbReference>
<dbReference type="InterPro" id="IPR036322">
    <property type="entry name" value="WD40_repeat_dom_sf"/>
</dbReference>
<dbReference type="InterPro" id="IPR035979">
    <property type="entry name" value="RBD_domain_sf"/>
</dbReference>
<organism evidence="4 5">
    <name type="scientific">Tigriopus californicus</name>
    <name type="common">Marine copepod</name>
    <dbReference type="NCBI Taxonomy" id="6832"/>
    <lineage>
        <taxon>Eukaryota</taxon>
        <taxon>Metazoa</taxon>
        <taxon>Ecdysozoa</taxon>
        <taxon>Arthropoda</taxon>
        <taxon>Crustacea</taxon>
        <taxon>Multicrustacea</taxon>
        <taxon>Hexanauplia</taxon>
        <taxon>Copepoda</taxon>
        <taxon>Harpacticoida</taxon>
        <taxon>Harpacticidae</taxon>
        <taxon>Tigriopus</taxon>
    </lineage>
</organism>
<dbReference type="Gene3D" id="3.30.70.330">
    <property type="match status" value="1"/>
</dbReference>
<reference evidence="4 5" key="1">
    <citation type="journal article" date="2018" name="Nat. Ecol. Evol.">
        <title>Genomic signatures of mitonuclear coevolution across populations of Tigriopus californicus.</title>
        <authorList>
            <person name="Barreto F.S."/>
            <person name="Watson E.T."/>
            <person name="Lima T.G."/>
            <person name="Willett C.S."/>
            <person name="Edmands S."/>
            <person name="Li W."/>
            <person name="Burton R.S."/>
        </authorList>
    </citation>
    <scope>NUCLEOTIDE SEQUENCE [LARGE SCALE GENOMIC DNA]</scope>
    <source>
        <strain evidence="4 5">San Diego</strain>
    </source>
</reference>
<dbReference type="InterPro" id="IPR012677">
    <property type="entry name" value="Nucleotide-bd_a/b_plait_sf"/>
</dbReference>
<proteinExistence type="predicted"/>
<dbReference type="SUPFAM" id="SSF81383">
    <property type="entry name" value="F-box domain"/>
    <property type="match status" value="1"/>
</dbReference>
<keyword evidence="1 2" id="KW-0694">RNA-binding</keyword>
<dbReference type="EMBL" id="VCGU01000458">
    <property type="protein sequence ID" value="TRY63838.1"/>
    <property type="molecule type" value="Genomic_DNA"/>
</dbReference>
<accession>A0A553NEK6</accession>
<dbReference type="InterPro" id="IPR036047">
    <property type="entry name" value="F-box-like_dom_sf"/>
</dbReference>
<gene>
    <name evidence="4" type="ORF">TCAL_06864</name>
</gene>
<dbReference type="InterPro" id="IPR000504">
    <property type="entry name" value="RRM_dom"/>
</dbReference>
<dbReference type="Pfam" id="PF00076">
    <property type="entry name" value="RRM_1"/>
    <property type="match status" value="1"/>
</dbReference>
<evidence type="ECO:0000256" key="2">
    <source>
        <dbReference type="PROSITE-ProRule" id="PRU00176"/>
    </source>
</evidence>
<feature type="domain" description="RRM" evidence="3">
    <location>
        <begin position="12"/>
        <end position="85"/>
    </location>
</feature>
<sequence length="657" mass="74647">MTSSSDSESFRRQLAISELPHGITQEALRMAFQTFGPISQVHLSKHPGIGFVTFEDEMAALEAMKRVPEVQGSTVKVVHFAMSTPSLMKWFPVTGHKRQVHFPRALLRTSRHNCPAMNPNNSFKQFLKNPQAHNLMKTGKSHNAHVGHSNKRDLRLVTHVSTILHAQKNSTPVTSDKFDPAEESQFPLEWFPHIFSNVLWRLDSVSLTRSRLVCHKWNTFIRDYVLESRGTQARLLDRWQRLDCRVTPVFPRDFSDQALVVQQILGYRNVTCLKCDELELILGLDNGNVEIYDRGSLKVKTILVGKASLPPTQVEMNAEIFLVIYVSGLGMVKNIVSCQIFDRKTKTFLSSIDHNNGPEFLFLGIDNKFYSGSSDGVDVTDLMNYIEHGGKRDCTERLTHFEEGMRLDAMDIDHGYGMILSVESNEHAFYLEDRVRIKLRYITHASEINANDFLSLPALSDLEIEEERLLKAICLTTELRYPLALCVFSNTNGHFDHFQSKGAPFVLIRVFDLLKQRCLRTIILDHMWIKERAFLPYDEDSGVVCVKFNQDHLVVGFQTAAGPQDGALFAWNMNQVLDEGIPSTELELVSFQPPQYHRSSLEGHSGGVRLVHLDKFQLIAVNACSHQITTSCIERGDKSVKHNVLVHDFWTSKPSIT</sequence>
<keyword evidence="5" id="KW-1185">Reference proteome</keyword>
<comment type="caution">
    <text evidence="4">The sequence shown here is derived from an EMBL/GenBank/DDBJ whole genome shotgun (WGS) entry which is preliminary data.</text>
</comment>
<name>A0A553NEK6_TIGCA</name>
<evidence type="ECO:0000256" key="1">
    <source>
        <dbReference type="ARBA" id="ARBA00022884"/>
    </source>
</evidence>
<evidence type="ECO:0000259" key="3">
    <source>
        <dbReference type="PROSITE" id="PS50102"/>
    </source>
</evidence>
<dbReference type="SUPFAM" id="SSF50978">
    <property type="entry name" value="WD40 repeat-like"/>
    <property type="match status" value="1"/>
</dbReference>
<dbReference type="CDD" id="cd00590">
    <property type="entry name" value="RRM_SF"/>
    <property type="match status" value="1"/>
</dbReference>
<dbReference type="GO" id="GO:0003723">
    <property type="term" value="F:RNA binding"/>
    <property type="evidence" value="ECO:0007669"/>
    <property type="project" value="UniProtKB-UniRule"/>
</dbReference>